<dbReference type="InterPro" id="IPR032880">
    <property type="entry name" value="CSC1/OSCA1-like_N"/>
</dbReference>
<feature type="domain" description="CSC1/OSCA1-like N-terminal transmembrane" evidence="10">
    <location>
        <begin position="51"/>
        <end position="216"/>
    </location>
</feature>
<evidence type="ECO:0000256" key="3">
    <source>
        <dbReference type="ARBA" id="ARBA00022448"/>
    </source>
</evidence>
<accession>A0A210PXJ4</accession>
<evidence type="ECO:0000256" key="1">
    <source>
        <dbReference type="ARBA" id="ARBA00004141"/>
    </source>
</evidence>
<comment type="caution">
    <text evidence="12">The sequence shown here is derived from an EMBL/GenBank/DDBJ whole genome shotgun (WGS) entry which is preliminary data.</text>
</comment>
<evidence type="ECO:0000256" key="6">
    <source>
        <dbReference type="ARBA" id="ARBA00023136"/>
    </source>
</evidence>
<comment type="similarity">
    <text evidence="2">Belongs to the CSC1 (TC 1.A.17) family.</text>
</comment>
<feature type="transmembrane region" description="Helical" evidence="8">
    <location>
        <begin position="690"/>
        <end position="714"/>
    </location>
</feature>
<feature type="transmembrane region" description="Helical" evidence="8">
    <location>
        <begin position="48"/>
        <end position="69"/>
    </location>
</feature>
<dbReference type="AlphaFoldDB" id="A0A210PXJ4"/>
<dbReference type="InterPro" id="IPR003864">
    <property type="entry name" value="CSC1/OSCA1-like_7TM"/>
</dbReference>
<keyword evidence="3" id="KW-0813">Transport</keyword>
<name>A0A210PXJ4_MIZYE</name>
<gene>
    <name evidence="12" type="ORF">KP79_PYT09844</name>
</gene>
<dbReference type="GO" id="GO:0005227">
    <property type="term" value="F:calcium-activated cation channel activity"/>
    <property type="evidence" value="ECO:0007669"/>
    <property type="project" value="InterPro"/>
</dbReference>
<dbReference type="InterPro" id="IPR045122">
    <property type="entry name" value="Csc1-like"/>
</dbReference>
<evidence type="ECO:0000256" key="8">
    <source>
        <dbReference type="SAM" id="Phobius"/>
    </source>
</evidence>
<feature type="transmembrane region" description="Helical" evidence="8">
    <location>
        <begin position="461"/>
        <end position="481"/>
    </location>
</feature>
<dbReference type="Pfam" id="PF02714">
    <property type="entry name" value="RSN1_7TM"/>
    <property type="match status" value="1"/>
</dbReference>
<keyword evidence="13" id="KW-1185">Reference proteome</keyword>
<feature type="domain" description="CSC1/OSCA1-like 7TM region" evidence="9">
    <location>
        <begin position="421"/>
        <end position="674"/>
    </location>
</feature>
<keyword evidence="4 8" id="KW-0812">Transmembrane</keyword>
<dbReference type="EMBL" id="NEDP02005416">
    <property type="protein sequence ID" value="OWF41201.1"/>
    <property type="molecule type" value="Genomic_DNA"/>
</dbReference>
<feature type="transmembrane region" description="Helical" evidence="8">
    <location>
        <begin position="197"/>
        <end position="216"/>
    </location>
</feature>
<feature type="transmembrane region" description="Helical" evidence="8">
    <location>
        <begin position="656"/>
        <end position="678"/>
    </location>
</feature>
<feature type="transmembrane region" description="Helical" evidence="8">
    <location>
        <begin position="416"/>
        <end position="441"/>
    </location>
</feature>
<sequence length="790" mass="89006">MDSQGSGPSLALSNLHKDVGPPSEEKCGVFWLHNQTKYDFTGGKYGEIPFTLIINTIGWVVIILLFALLRKIAWDYGRIALVSRAEEKWTSLFFGERDKPAHGSQESLDTHLHSQDKGFCAWIPAFFRVKDADILQKCGHDAIQYLSFQRYLIIYTTIICILSVAIIIPTNFSGTNIGNATDFGHTTIGNLDPKSNLLWIHALLAVVFLLIIVALMHHFSRNLEYQEDDQVSRTVMISNIPTIRCFKNIITQHFQEAYPETVVLDVQFAYNISNLVILDKKLKTASEARMNSQIQCDKTGERPMMRPHKCGRCCCGSDKVDAIDYYSNLEAELKLKCEEEKATAYQDPQGIAFVSFQTDFMAERVIADFGTACKGSNSCPPSTVDKELNIADWDVKYAPSPENIYWENLTKSGIRWWVFAILANGCLVILLFFFTTPLLIINNLDKVEYFKGSMTSPLIQQFVPTLLLWTFACLLPNVVYYSDQYIGHWTRTAEHHSVMIKCFIFLLLMVLILPSLGLFSVNALFQWLVMDTENDLRWKCIFLPGNGAFFVNYVITSAFIGTALELMRFSELLIYSIRLFFARSPAEESAVRKTTVWEFQFGIQYAWMLCIFSVVVAYSISCPLIVPFGLVHMILKHMVDRYNIFFAYRPSRISKGIHNTAITFVVASVILLQFNVVFFTAVRSEAISGVFFFSSVALFASLLAFTGRVCFGWFKHFNPLKYKHFNDDGMTTPTGGPAGATPFVASVLMNPDREADAGESADCSTSAPVNSYGAINSHTPAADSDHAYQP</sequence>
<dbReference type="InterPro" id="IPR027815">
    <property type="entry name" value="CSC1/OSCA1-like_cyt"/>
</dbReference>
<dbReference type="Pfam" id="PF13967">
    <property type="entry name" value="RSN1_TM"/>
    <property type="match status" value="1"/>
</dbReference>
<reference evidence="12 13" key="1">
    <citation type="journal article" date="2017" name="Nat. Ecol. Evol.">
        <title>Scallop genome provides insights into evolution of bilaterian karyotype and development.</title>
        <authorList>
            <person name="Wang S."/>
            <person name="Zhang J."/>
            <person name="Jiao W."/>
            <person name="Li J."/>
            <person name="Xun X."/>
            <person name="Sun Y."/>
            <person name="Guo X."/>
            <person name="Huan P."/>
            <person name="Dong B."/>
            <person name="Zhang L."/>
            <person name="Hu X."/>
            <person name="Sun X."/>
            <person name="Wang J."/>
            <person name="Zhao C."/>
            <person name="Wang Y."/>
            <person name="Wang D."/>
            <person name="Huang X."/>
            <person name="Wang R."/>
            <person name="Lv J."/>
            <person name="Li Y."/>
            <person name="Zhang Z."/>
            <person name="Liu B."/>
            <person name="Lu W."/>
            <person name="Hui Y."/>
            <person name="Liang J."/>
            <person name="Zhou Z."/>
            <person name="Hou R."/>
            <person name="Li X."/>
            <person name="Liu Y."/>
            <person name="Li H."/>
            <person name="Ning X."/>
            <person name="Lin Y."/>
            <person name="Zhao L."/>
            <person name="Xing Q."/>
            <person name="Dou J."/>
            <person name="Li Y."/>
            <person name="Mao J."/>
            <person name="Guo H."/>
            <person name="Dou H."/>
            <person name="Li T."/>
            <person name="Mu C."/>
            <person name="Jiang W."/>
            <person name="Fu Q."/>
            <person name="Fu X."/>
            <person name="Miao Y."/>
            <person name="Liu J."/>
            <person name="Yu Q."/>
            <person name="Li R."/>
            <person name="Liao H."/>
            <person name="Li X."/>
            <person name="Kong Y."/>
            <person name="Jiang Z."/>
            <person name="Chourrout D."/>
            <person name="Li R."/>
            <person name="Bao Z."/>
        </authorList>
    </citation>
    <scope>NUCLEOTIDE SEQUENCE [LARGE SCALE GENOMIC DNA]</scope>
    <source>
        <strain evidence="12 13">PY_sf001</strain>
    </source>
</reference>
<evidence type="ECO:0000313" key="12">
    <source>
        <dbReference type="EMBL" id="OWF41201.1"/>
    </source>
</evidence>
<evidence type="ECO:0000256" key="5">
    <source>
        <dbReference type="ARBA" id="ARBA00022989"/>
    </source>
</evidence>
<dbReference type="Proteomes" id="UP000242188">
    <property type="component" value="Unassembled WGS sequence"/>
</dbReference>
<dbReference type="Pfam" id="PF14703">
    <property type="entry name" value="PHM7_cyt"/>
    <property type="match status" value="1"/>
</dbReference>
<evidence type="ECO:0000259" key="9">
    <source>
        <dbReference type="Pfam" id="PF02714"/>
    </source>
</evidence>
<evidence type="ECO:0000256" key="2">
    <source>
        <dbReference type="ARBA" id="ARBA00007779"/>
    </source>
</evidence>
<dbReference type="GO" id="GO:0005886">
    <property type="term" value="C:plasma membrane"/>
    <property type="evidence" value="ECO:0007669"/>
    <property type="project" value="TreeGrafter"/>
</dbReference>
<feature type="region of interest" description="Disordered" evidence="7">
    <location>
        <begin position="1"/>
        <end position="20"/>
    </location>
</feature>
<evidence type="ECO:0000313" key="13">
    <source>
        <dbReference type="Proteomes" id="UP000242188"/>
    </source>
</evidence>
<dbReference type="PANTHER" id="PTHR13018:SF5">
    <property type="entry name" value="RE44586P"/>
    <property type="match status" value="1"/>
</dbReference>
<proteinExistence type="inferred from homology"/>
<evidence type="ECO:0000256" key="4">
    <source>
        <dbReference type="ARBA" id="ARBA00022692"/>
    </source>
</evidence>
<keyword evidence="5 8" id="KW-1133">Transmembrane helix</keyword>
<dbReference type="PANTHER" id="PTHR13018">
    <property type="entry name" value="PROBABLE MEMBRANE PROTEIN DUF221-RELATED"/>
    <property type="match status" value="1"/>
</dbReference>
<protein>
    <submittedName>
        <fullName evidence="12">Transmembrane protein 63B</fullName>
    </submittedName>
</protein>
<feature type="transmembrane region" description="Helical" evidence="8">
    <location>
        <begin position="541"/>
        <end position="562"/>
    </location>
</feature>
<feature type="transmembrane region" description="Helical" evidence="8">
    <location>
        <begin position="502"/>
        <end position="529"/>
    </location>
</feature>
<feature type="transmembrane region" description="Helical" evidence="8">
    <location>
        <begin position="152"/>
        <end position="172"/>
    </location>
</feature>
<comment type="subcellular location">
    <subcellularLocation>
        <location evidence="1">Membrane</location>
        <topology evidence="1">Multi-pass membrane protein</topology>
    </subcellularLocation>
</comment>
<dbReference type="STRING" id="6573.A0A210PXJ4"/>
<evidence type="ECO:0000259" key="11">
    <source>
        <dbReference type="Pfam" id="PF14703"/>
    </source>
</evidence>
<feature type="domain" description="CSC1/OSCA1-like cytosolic" evidence="11">
    <location>
        <begin position="232"/>
        <end position="408"/>
    </location>
</feature>
<organism evidence="12 13">
    <name type="scientific">Mizuhopecten yessoensis</name>
    <name type="common">Japanese scallop</name>
    <name type="synonym">Patinopecten yessoensis</name>
    <dbReference type="NCBI Taxonomy" id="6573"/>
    <lineage>
        <taxon>Eukaryota</taxon>
        <taxon>Metazoa</taxon>
        <taxon>Spiralia</taxon>
        <taxon>Lophotrochozoa</taxon>
        <taxon>Mollusca</taxon>
        <taxon>Bivalvia</taxon>
        <taxon>Autobranchia</taxon>
        <taxon>Pteriomorphia</taxon>
        <taxon>Pectinida</taxon>
        <taxon>Pectinoidea</taxon>
        <taxon>Pectinidae</taxon>
        <taxon>Mizuhopecten</taxon>
    </lineage>
</organism>
<dbReference type="OrthoDB" id="1689567at2759"/>
<evidence type="ECO:0000259" key="10">
    <source>
        <dbReference type="Pfam" id="PF13967"/>
    </source>
</evidence>
<evidence type="ECO:0000256" key="7">
    <source>
        <dbReference type="SAM" id="MobiDB-lite"/>
    </source>
</evidence>
<keyword evidence="6 8" id="KW-0472">Membrane</keyword>
<feature type="transmembrane region" description="Helical" evidence="8">
    <location>
        <begin position="606"/>
        <end position="635"/>
    </location>
</feature>